<reference evidence="14" key="1">
    <citation type="submission" date="2017-04" db="EMBL/GenBank/DDBJ databases">
        <authorList>
            <person name="Varghese N."/>
            <person name="Submissions S."/>
        </authorList>
    </citation>
    <scope>NUCLEOTIDE SEQUENCE [LARGE SCALE GENOMIC DNA]</scope>
    <source>
        <strain evidence="14">DSM 16512</strain>
    </source>
</reference>
<accession>A0A1W1WRV3</accession>
<dbReference type="SUPFAM" id="SSF53623">
    <property type="entry name" value="MurD-like peptide ligases, catalytic domain"/>
    <property type="match status" value="1"/>
</dbReference>
<evidence type="ECO:0000256" key="4">
    <source>
        <dbReference type="ARBA" id="ARBA00022741"/>
    </source>
</evidence>
<feature type="binding site" evidence="9">
    <location>
        <position position="139"/>
    </location>
    <ligand>
        <name>UDP-N-acetyl-alpha-D-muramoyl-L-alanyl-D-glutamate</name>
        <dbReference type="ChEBI" id="CHEBI:83900"/>
    </ligand>
</feature>
<keyword evidence="9" id="KW-0460">Magnesium</keyword>
<dbReference type="NCBIfam" id="NF001126">
    <property type="entry name" value="PRK00139.1-4"/>
    <property type="match status" value="1"/>
</dbReference>
<comment type="caution">
    <text evidence="9">Lacks conserved residue(s) required for the propagation of feature annotation.</text>
</comment>
<organism evidence="13 14">
    <name type="scientific">Nitratiruptor tergarcus DSM 16512</name>
    <dbReference type="NCBI Taxonomy" id="1069081"/>
    <lineage>
        <taxon>Bacteria</taxon>
        <taxon>Pseudomonadati</taxon>
        <taxon>Campylobacterota</taxon>
        <taxon>Epsilonproteobacteria</taxon>
        <taxon>Nautiliales</taxon>
        <taxon>Nitratiruptoraceae</taxon>
        <taxon>Nitratiruptor</taxon>
    </lineage>
</organism>
<evidence type="ECO:0000256" key="3">
    <source>
        <dbReference type="ARBA" id="ARBA00022598"/>
    </source>
</evidence>
<dbReference type="Pfam" id="PF02875">
    <property type="entry name" value="Mur_ligase_C"/>
    <property type="match status" value="1"/>
</dbReference>
<dbReference type="HAMAP" id="MF_00208">
    <property type="entry name" value="MurE"/>
    <property type="match status" value="1"/>
</dbReference>
<dbReference type="Gene3D" id="3.40.1190.10">
    <property type="entry name" value="Mur-like, catalytic domain"/>
    <property type="match status" value="1"/>
</dbReference>
<feature type="binding site" evidence="9">
    <location>
        <position position="319"/>
    </location>
    <ligand>
        <name>meso-2,6-diaminopimelate</name>
        <dbReference type="ChEBI" id="CHEBI:57791"/>
    </ligand>
</feature>
<dbReference type="GO" id="GO:0000287">
    <property type="term" value="F:magnesium ion binding"/>
    <property type="evidence" value="ECO:0007669"/>
    <property type="project" value="UniProtKB-UniRule"/>
</dbReference>
<dbReference type="Proteomes" id="UP000192602">
    <property type="component" value="Unassembled WGS sequence"/>
</dbReference>
<feature type="binding site" evidence="9">
    <location>
        <position position="14"/>
    </location>
    <ligand>
        <name>UDP-N-acetyl-alpha-D-muramoyl-L-alanyl-D-glutamate</name>
        <dbReference type="ChEBI" id="CHEBI:83900"/>
    </ligand>
</feature>
<feature type="binding site" evidence="9">
    <location>
        <begin position="343"/>
        <end position="346"/>
    </location>
    <ligand>
        <name>meso-2,6-diaminopimelate</name>
        <dbReference type="ChEBI" id="CHEBI:57791"/>
    </ligand>
</feature>
<dbReference type="UniPathway" id="UPA00219"/>
<evidence type="ECO:0000313" key="14">
    <source>
        <dbReference type="Proteomes" id="UP000192602"/>
    </source>
</evidence>
<dbReference type="OrthoDB" id="9800958at2"/>
<dbReference type="EMBL" id="FWWZ01000001">
    <property type="protein sequence ID" value="SMC08935.1"/>
    <property type="molecule type" value="Genomic_DNA"/>
</dbReference>
<comment type="catalytic activity">
    <reaction evidence="9">
        <text>UDP-N-acetyl-alpha-D-muramoyl-L-alanyl-D-glutamate + meso-2,6-diaminopimelate + ATP = UDP-N-acetyl-alpha-D-muramoyl-L-alanyl-gamma-D-glutamyl-meso-2,6-diaminopimelate + ADP + phosphate + H(+)</text>
        <dbReference type="Rhea" id="RHEA:23676"/>
        <dbReference type="ChEBI" id="CHEBI:15378"/>
        <dbReference type="ChEBI" id="CHEBI:30616"/>
        <dbReference type="ChEBI" id="CHEBI:43474"/>
        <dbReference type="ChEBI" id="CHEBI:57791"/>
        <dbReference type="ChEBI" id="CHEBI:83900"/>
        <dbReference type="ChEBI" id="CHEBI:83905"/>
        <dbReference type="ChEBI" id="CHEBI:456216"/>
        <dbReference type="EC" id="6.3.2.13"/>
    </reaction>
</comment>
<dbReference type="PANTHER" id="PTHR23135:SF4">
    <property type="entry name" value="UDP-N-ACETYLMURAMOYL-L-ALANYL-D-GLUTAMATE--2,6-DIAMINOPIMELATE LIGASE MURE HOMOLOG, CHLOROPLASTIC"/>
    <property type="match status" value="1"/>
</dbReference>
<keyword evidence="3 9" id="KW-0436">Ligase</keyword>
<dbReference type="InterPro" id="IPR013221">
    <property type="entry name" value="Mur_ligase_cen"/>
</dbReference>
<dbReference type="InterPro" id="IPR036615">
    <property type="entry name" value="Mur_ligase_C_dom_sf"/>
</dbReference>
<dbReference type="Pfam" id="PF08245">
    <property type="entry name" value="Mur_ligase_M"/>
    <property type="match status" value="1"/>
</dbReference>
<protein>
    <recommendedName>
        <fullName evidence="9">UDP-N-acetylmuramoyl-L-alanyl-D-glutamate--2,6-diaminopimelate ligase</fullName>
        <ecNumber evidence="9">6.3.2.13</ecNumber>
    </recommendedName>
    <alternativeName>
        <fullName evidence="9">Meso-A2pm-adding enzyme</fullName>
    </alternativeName>
    <alternativeName>
        <fullName evidence="9">Meso-diaminopimelate-adding enzyme</fullName>
    </alternativeName>
    <alternativeName>
        <fullName evidence="9">UDP-MurNAc-L-Ala-D-Glu:meso-diaminopimelate ligase</fullName>
    </alternativeName>
    <alternativeName>
        <fullName evidence="9">UDP-MurNAc-tripeptide synthetase</fullName>
    </alternativeName>
    <alternativeName>
        <fullName evidence="9">UDP-N-acetylmuramyl-tripeptide synthetase</fullName>
    </alternativeName>
</protein>
<dbReference type="EC" id="6.3.2.13" evidence="9"/>
<comment type="PTM">
    <text evidence="9">Carboxylation is probably crucial for Mg(2+) binding and, consequently, for the gamma-phosphate positioning of ATP.</text>
</comment>
<dbReference type="GO" id="GO:0008765">
    <property type="term" value="F:UDP-N-acetylmuramoylalanyl-D-glutamate-2,6-diaminopimelate ligase activity"/>
    <property type="evidence" value="ECO:0007669"/>
    <property type="project" value="UniProtKB-UniRule"/>
</dbReference>
<evidence type="ECO:0000256" key="5">
    <source>
        <dbReference type="ARBA" id="ARBA00022840"/>
    </source>
</evidence>
<dbReference type="GO" id="GO:0005524">
    <property type="term" value="F:ATP binding"/>
    <property type="evidence" value="ECO:0007669"/>
    <property type="project" value="UniProtKB-UniRule"/>
</dbReference>
<comment type="cofactor">
    <cofactor evidence="9">
        <name>Mg(2+)</name>
        <dbReference type="ChEBI" id="CHEBI:18420"/>
    </cofactor>
</comment>
<name>A0A1W1WRV3_9BACT</name>
<dbReference type="PANTHER" id="PTHR23135">
    <property type="entry name" value="MUR LIGASE FAMILY MEMBER"/>
    <property type="match status" value="1"/>
</dbReference>
<dbReference type="GO" id="GO:0004326">
    <property type="term" value="F:tetrahydrofolylpolyglutamate synthase activity"/>
    <property type="evidence" value="ECO:0007669"/>
    <property type="project" value="InterPro"/>
</dbReference>
<gene>
    <name evidence="9" type="primary">murE</name>
    <name evidence="13" type="ORF">SAMN05660197_0718</name>
</gene>
<evidence type="ECO:0000256" key="10">
    <source>
        <dbReference type="RuleBase" id="RU004135"/>
    </source>
</evidence>
<feature type="modified residue" description="N6-carboxylysine" evidence="9">
    <location>
        <position position="171"/>
    </location>
</feature>
<evidence type="ECO:0000256" key="1">
    <source>
        <dbReference type="ARBA" id="ARBA00005898"/>
    </source>
</evidence>
<feature type="binding site" evidence="9">
    <location>
        <begin position="104"/>
        <end position="105"/>
    </location>
    <ligand>
        <name>UDP-N-acetyl-alpha-D-muramoyl-L-alanyl-D-glutamate</name>
        <dbReference type="ChEBI" id="CHEBI:83900"/>
    </ligand>
</feature>
<sequence>MIVDFHGKKITDNTAEIENADLFLLTDQNRKYFSHSCETITPKELIEELQLQNIKIIGITGTNGKTTTAAAIYSLLNDLGFKAALQGTRGFFVADEQLGKKSLTTPSILETVSHLFAAKQRGCDYFCMEVSSHAIVQNRIEGLDFSLKVFTNISQDHLDYHKTLQKYVAAKSAFFADESTKLINKEDKNLQYNLKNTRTYAVEEPATYQIVAYSLENGISGVIQFGSQMADFHSSLQGLFNLYNLTAAIGAVHIVTNEELQKICDVVENFAGVKGRMEVVSTKPLIIIDFAHTPDGMQKVFESFPGKKIVAVFGAGGERDRDKRAKMGNIASRFCTRIYLTNDNPRRENPSTIIEDIAQGINTDIQVEKIEDRKEAIKRAIKNLKKDEILLILGKGDEEYMEIEGEKIPFNDRDIVEQIIES</sequence>
<keyword evidence="6 9" id="KW-0133">Cell shape</keyword>
<feature type="domain" description="Mur ligase central" evidence="12">
    <location>
        <begin position="59"/>
        <end position="252"/>
    </location>
</feature>
<comment type="similarity">
    <text evidence="1 9">Belongs to the MurCDEF family. MurE subfamily.</text>
</comment>
<keyword evidence="8 9" id="KW-0961">Cell wall biogenesis/degradation</keyword>
<evidence type="ECO:0000259" key="12">
    <source>
        <dbReference type="Pfam" id="PF08245"/>
    </source>
</evidence>
<dbReference type="NCBIfam" id="TIGR01085">
    <property type="entry name" value="murE"/>
    <property type="match status" value="1"/>
</dbReference>
<dbReference type="InterPro" id="IPR018109">
    <property type="entry name" value="Folylpolyglutamate_synth_CS"/>
</dbReference>
<keyword evidence="7 9" id="KW-0573">Peptidoglycan synthesis</keyword>
<dbReference type="STRING" id="1069081.SAMN05660197_0718"/>
<evidence type="ECO:0000256" key="6">
    <source>
        <dbReference type="ARBA" id="ARBA00022960"/>
    </source>
</evidence>
<feature type="binding site" evidence="9">
    <location>
        <position position="394"/>
    </location>
    <ligand>
        <name>meso-2,6-diaminopimelate</name>
        <dbReference type="ChEBI" id="CHEBI:57791"/>
    </ligand>
</feature>
<feature type="binding site" evidence="9">
    <location>
        <position position="137"/>
    </location>
    <ligand>
        <name>UDP-N-acetyl-alpha-D-muramoyl-L-alanyl-D-glutamate</name>
        <dbReference type="ChEBI" id="CHEBI:83900"/>
    </ligand>
</feature>
<feature type="domain" description="Mur ligase C-terminal" evidence="11">
    <location>
        <begin position="275"/>
        <end position="396"/>
    </location>
</feature>
<keyword evidence="14" id="KW-1185">Reference proteome</keyword>
<dbReference type="PROSITE" id="PS01011">
    <property type="entry name" value="FOLYLPOLYGLU_SYNT_1"/>
    <property type="match status" value="1"/>
</dbReference>
<evidence type="ECO:0000256" key="8">
    <source>
        <dbReference type="ARBA" id="ARBA00023316"/>
    </source>
</evidence>
<dbReference type="GO" id="GO:0051301">
    <property type="term" value="P:cell division"/>
    <property type="evidence" value="ECO:0007669"/>
    <property type="project" value="UniProtKB-KW"/>
</dbReference>
<dbReference type="RefSeq" id="WP_084275189.1">
    <property type="nucleotide sequence ID" value="NZ_AP026671.1"/>
</dbReference>
<proteinExistence type="inferred from homology"/>
<dbReference type="InterPro" id="IPR005761">
    <property type="entry name" value="UDP-N-AcMur-Glu-dNH2Pim_ligase"/>
</dbReference>
<keyword evidence="4 9" id="KW-0547">Nucleotide-binding</keyword>
<feature type="binding site" evidence="9">
    <location>
        <position position="398"/>
    </location>
    <ligand>
        <name>meso-2,6-diaminopimelate</name>
        <dbReference type="ChEBI" id="CHEBI:57791"/>
    </ligand>
</feature>
<feature type="short sequence motif" description="Meso-diaminopimelate recognition motif" evidence="9">
    <location>
        <begin position="343"/>
        <end position="346"/>
    </location>
</feature>
<dbReference type="AlphaFoldDB" id="A0A1W1WRV3"/>
<dbReference type="SUPFAM" id="SSF53244">
    <property type="entry name" value="MurD-like peptide ligases, peptide-binding domain"/>
    <property type="match status" value="1"/>
</dbReference>
<feature type="binding site" evidence="9">
    <location>
        <position position="131"/>
    </location>
    <ligand>
        <name>UDP-N-acetyl-alpha-D-muramoyl-L-alanyl-D-glutamate</name>
        <dbReference type="ChEBI" id="CHEBI:83900"/>
    </ligand>
</feature>
<feature type="binding site" evidence="9">
    <location>
        <begin position="61"/>
        <end position="67"/>
    </location>
    <ligand>
        <name>ATP</name>
        <dbReference type="ChEBI" id="CHEBI:30616"/>
    </ligand>
</feature>
<keyword evidence="9 10" id="KW-0132">Cell division</keyword>
<keyword evidence="5 9" id="KW-0067">ATP-binding</keyword>
<dbReference type="GO" id="GO:0005737">
    <property type="term" value="C:cytoplasm"/>
    <property type="evidence" value="ECO:0007669"/>
    <property type="project" value="UniProtKB-SubCell"/>
</dbReference>
<dbReference type="InterPro" id="IPR036565">
    <property type="entry name" value="Mur-like_cat_sf"/>
</dbReference>
<dbReference type="GO" id="GO:0008360">
    <property type="term" value="P:regulation of cell shape"/>
    <property type="evidence" value="ECO:0007669"/>
    <property type="project" value="UniProtKB-KW"/>
</dbReference>
<evidence type="ECO:0000259" key="11">
    <source>
        <dbReference type="Pfam" id="PF02875"/>
    </source>
</evidence>
<dbReference type="Gene3D" id="3.90.190.20">
    <property type="entry name" value="Mur ligase, C-terminal domain"/>
    <property type="match status" value="1"/>
</dbReference>
<comment type="function">
    <text evidence="9">Catalyzes the addition of meso-diaminopimelic acid to the nucleotide precursor UDP-N-acetylmuramoyl-L-alanyl-D-glutamate (UMAG) in the biosynthesis of bacterial cell-wall peptidoglycan.</text>
</comment>
<evidence type="ECO:0000313" key="13">
    <source>
        <dbReference type="EMBL" id="SMC08935.1"/>
    </source>
</evidence>
<comment type="subcellular location">
    <subcellularLocation>
        <location evidence="9 10">Cytoplasm</location>
    </subcellularLocation>
</comment>
<dbReference type="GO" id="GO:0071555">
    <property type="term" value="P:cell wall organization"/>
    <property type="evidence" value="ECO:0007669"/>
    <property type="project" value="UniProtKB-KW"/>
</dbReference>
<dbReference type="GO" id="GO:0009252">
    <property type="term" value="P:peptidoglycan biosynthetic process"/>
    <property type="evidence" value="ECO:0007669"/>
    <property type="project" value="UniProtKB-UniRule"/>
</dbReference>
<evidence type="ECO:0000256" key="2">
    <source>
        <dbReference type="ARBA" id="ARBA00022490"/>
    </source>
</evidence>
<keyword evidence="9 10" id="KW-0131">Cell cycle</keyword>
<evidence type="ECO:0000256" key="7">
    <source>
        <dbReference type="ARBA" id="ARBA00022984"/>
    </source>
</evidence>
<comment type="pathway">
    <text evidence="9 10">Cell wall biogenesis; peptidoglycan biosynthesis.</text>
</comment>
<evidence type="ECO:0000256" key="9">
    <source>
        <dbReference type="HAMAP-Rule" id="MF_00208"/>
    </source>
</evidence>
<keyword evidence="2 9" id="KW-0963">Cytoplasm</keyword>
<dbReference type="InterPro" id="IPR004101">
    <property type="entry name" value="Mur_ligase_C"/>
</dbReference>